<evidence type="ECO:0000313" key="4">
    <source>
        <dbReference type="EMBL" id="RZU36788.1"/>
    </source>
</evidence>
<dbReference type="GO" id="GO:0050661">
    <property type="term" value="F:NADP binding"/>
    <property type="evidence" value="ECO:0007669"/>
    <property type="project" value="InterPro"/>
</dbReference>
<dbReference type="InterPro" id="IPR051209">
    <property type="entry name" value="FAD-bind_Monooxygenase_sf"/>
</dbReference>
<dbReference type="Proteomes" id="UP000292423">
    <property type="component" value="Unassembled WGS sequence"/>
</dbReference>
<accession>A0A4Q7YI41</accession>
<dbReference type="PANTHER" id="PTHR42877:SF4">
    <property type="entry name" value="FAD_NAD(P)-BINDING DOMAIN-CONTAINING PROTEIN-RELATED"/>
    <property type="match status" value="1"/>
</dbReference>
<dbReference type="InterPro" id="IPR036188">
    <property type="entry name" value="FAD/NAD-bd_sf"/>
</dbReference>
<dbReference type="Pfam" id="PF00743">
    <property type="entry name" value="FMO-like"/>
    <property type="match status" value="1"/>
</dbReference>
<name>A0A4Q7YI41_9GAMM</name>
<dbReference type="GO" id="GO:0050660">
    <property type="term" value="F:flavin adenine dinucleotide binding"/>
    <property type="evidence" value="ECO:0007669"/>
    <property type="project" value="InterPro"/>
</dbReference>
<dbReference type="SUPFAM" id="SSF51905">
    <property type="entry name" value="FAD/NAD(P)-binding domain"/>
    <property type="match status" value="1"/>
</dbReference>
<keyword evidence="2" id="KW-0274">FAD</keyword>
<dbReference type="OrthoDB" id="312624at2"/>
<proteinExistence type="predicted"/>
<keyword evidence="3" id="KW-0560">Oxidoreductase</keyword>
<comment type="caution">
    <text evidence="4">The sequence shown here is derived from an EMBL/GenBank/DDBJ whole genome shotgun (WGS) entry which is preliminary data.</text>
</comment>
<evidence type="ECO:0000256" key="2">
    <source>
        <dbReference type="ARBA" id="ARBA00022827"/>
    </source>
</evidence>
<protein>
    <submittedName>
        <fullName evidence="4">Cation diffusion facilitator CzcD-associated flavoprotein CzcO</fullName>
    </submittedName>
</protein>
<evidence type="ECO:0000256" key="1">
    <source>
        <dbReference type="ARBA" id="ARBA00022630"/>
    </source>
</evidence>
<dbReference type="RefSeq" id="WP_130415766.1">
    <property type="nucleotide sequence ID" value="NZ_SHKX01000017.1"/>
</dbReference>
<evidence type="ECO:0000313" key="5">
    <source>
        <dbReference type="Proteomes" id="UP000292423"/>
    </source>
</evidence>
<keyword evidence="5" id="KW-1185">Reference proteome</keyword>
<dbReference type="AlphaFoldDB" id="A0A4Q7YI41"/>
<dbReference type="EMBL" id="SHKX01000017">
    <property type="protein sequence ID" value="RZU36788.1"/>
    <property type="molecule type" value="Genomic_DNA"/>
</dbReference>
<gene>
    <name evidence="4" type="ORF">EV700_3260</name>
</gene>
<evidence type="ECO:0000256" key="3">
    <source>
        <dbReference type="ARBA" id="ARBA00023002"/>
    </source>
</evidence>
<organism evidence="4 5">
    <name type="scientific">Fluviicoccus keumensis</name>
    <dbReference type="NCBI Taxonomy" id="1435465"/>
    <lineage>
        <taxon>Bacteria</taxon>
        <taxon>Pseudomonadati</taxon>
        <taxon>Pseudomonadota</taxon>
        <taxon>Gammaproteobacteria</taxon>
        <taxon>Moraxellales</taxon>
        <taxon>Moraxellaceae</taxon>
        <taxon>Fluviicoccus</taxon>
    </lineage>
</organism>
<dbReference type="PANTHER" id="PTHR42877">
    <property type="entry name" value="L-ORNITHINE N(5)-MONOOXYGENASE-RELATED"/>
    <property type="match status" value="1"/>
</dbReference>
<dbReference type="Gene3D" id="3.50.50.60">
    <property type="entry name" value="FAD/NAD(P)-binding domain"/>
    <property type="match status" value="2"/>
</dbReference>
<dbReference type="InterPro" id="IPR020946">
    <property type="entry name" value="Flavin_mOase-like"/>
</dbReference>
<dbReference type="GO" id="GO:0004499">
    <property type="term" value="F:N,N-dimethylaniline monooxygenase activity"/>
    <property type="evidence" value="ECO:0007669"/>
    <property type="project" value="InterPro"/>
</dbReference>
<reference evidence="4 5" key="1">
    <citation type="submission" date="2019-02" db="EMBL/GenBank/DDBJ databases">
        <title>Genomic Encyclopedia of Type Strains, Phase IV (KMG-IV): sequencing the most valuable type-strain genomes for metagenomic binning, comparative biology and taxonomic classification.</title>
        <authorList>
            <person name="Goeker M."/>
        </authorList>
    </citation>
    <scope>NUCLEOTIDE SEQUENCE [LARGE SCALE GENOMIC DNA]</scope>
    <source>
        <strain evidence="4 5">DSM 105135</strain>
    </source>
</reference>
<keyword evidence="1" id="KW-0285">Flavoprotein</keyword>
<sequence>MRRTDRQIDSIQTPTQKADYHVIVIGAGFSGINAGIRLKQARITDFVILERADDVGGTWRDNTYPGCACDVPSVVYSYSFAQRPDWSRSFAGNREIHQYIRHCVEKYDLMPWLRFGANVQQAVFDARVGLWRLTLEGGSQLTARAVVSAVGGLVNPAYPAIPGLETFKGQQFHTARWRHDVDLRNKRVAVIGTGASAIQVIPAIQPTVSQLNVFQRTPAWVLPKPDFTVAARTRRLFARLPVLQRAVRNGIFAASEAIFGPLVIVDSPASRLLERAAGAYLKGQIQNPALRRKLTPAFHIGCKRVLLSNDYFPALARENVDVITDAIVRVTPQGVVTADGTTHEVDVIVLATGFRLDIGNAPFEVRGLEGVSLSDAWKARGSKAYLGMAVSGFPNWFLMLGPNTGPGHTSVLVYTESQASYITQALKTLFERNLRYLNVRQCEQDAWHDALQARMRHTSWTSGCRSWYLDANGENHALFPGLASEYVLRAKTFRPEKYDFTVFAPVTTCQLKVVKDEDLCLD</sequence>